<dbReference type="Proteomes" id="UP000005239">
    <property type="component" value="Unassembled WGS sequence"/>
</dbReference>
<keyword evidence="2" id="KW-1185">Reference proteome</keyword>
<reference evidence="2" key="1">
    <citation type="journal article" date="2008" name="Nat. Genet.">
        <title>The Pristionchus pacificus genome provides a unique perspective on nematode lifestyle and parasitism.</title>
        <authorList>
            <person name="Dieterich C."/>
            <person name="Clifton S.W."/>
            <person name="Schuster L.N."/>
            <person name="Chinwalla A."/>
            <person name="Delehaunty K."/>
            <person name="Dinkelacker I."/>
            <person name="Fulton L."/>
            <person name="Fulton R."/>
            <person name="Godfrey J."/>
            <person name="Minx P."/>
            <person name="Mitreva M."/>
            <person name="Roeseler W."/>
            <person name="Tian H."/>
            <person name="Witte H."/>
            <person name="Yang S.P."/>
            <person name="Wilson R.K."/>
            <person name="Sommer R.J."/>
        </authorList>
    </citation>
    <scope>NUCLEOTIDE SEQUENCE [LARGE SCALE GENOMIC DNA]</scope>
    <source>
        <strain evidence="2">PS312</strain>
    </source>
</reference>
<dbReference type="Gene3D" id="3.30.1120.50">
    <property type="entry name" value="Pepsin inhibitor-3"/>
    <property type="match status" value="1"/>
</dbReference>
<organism evidence="1 2">
    <name type="scientific">Pristionchus pacificus</name>
    <name type="common">Parasitic nematode worm</name>
    <dbReference type="NCBI Taxonomy" id="54126"/>
    <lineage>
        <taxon>Eukaryota</taxon>
        <taxon>Metazoa</taxon>
        <taxon>Ecdysozoa</taxon>
        <taxon>Nematoda</taxon>
        <taxon>Chromadorea</taxon>
        <taxon>Rhabditida</taxon>
        <taxon>Rhabditina</taxon>
        <taxon>Diplogasteromorpha</taxon>
        <taxon>Diplogasteroidea</taxon>
        <taxon>Neodiplogasteridae</taxon>
        <taxon>Pristionchus</taxon>
    </lineage>
</organism>
<accession>A0A8R1Y7D6</accession>
<evidence type="ECO:0000313" key="2">
    <source>
        <dbReference type="Proteomes" id="UP000005239"/>
    </source>
</evidence>
<accession>A0A454XN77</accession>
<name>A0A454XN77_PRIPA</name>
<reference evidence="1" key="2">
    <citation type="submission" date="2022-06" db="UniProtKB">
        <authorList>
            <consortium name="EnsemblMetazoa"/>
        </authorList>
    </citation>
    <scope>IDENTIFICATION</scope>
    <source>
        <strain evidence="1">PS312</strain>
    </source>
</reference>
<gene>
    <name evidence="1" type="primary">WBGene00093979</name>
</gene>
<sequence length="94" mass="10399">MMRFPLFILSLIAATASNVYSSTCRYDGSTVYETGFAPRPMTSNEVAQMSNYAAQSRLSAVENEQIARGEFPLNRLPTPAPKLPCFCHNCNIMS</sequence>
<protein>
    <submittedName>
        <fullName evidence="1">Uncharacterized protein</fullName>
    </submittedName>
</protein>
<evidence type="ECO:0000313" key="1">
    <source>
        <dbReference type="EnsemblMetazoa" id="PPA04425.1"/>
    </source>
</evidence>
<dbReference type="InterPro" id="IPR038412">
    <property type="entry name" value="Pepsin-I3_sf"/>
</dbReference>
<dbReference type="EnsemblMetazoa" id="PPA04425.1">
    <property type="protein sequence ID" value="PPA04425.1"/>
    <property type="gene ID" value="WBGene00093979"/>
</dbReference>
<dbReference type="AlphaFoldDB" id="A0A454XN77"/>
<proteinExistence type="predicted"/>